<evidence type="ECO:0000313" key="1">
    <source>
        <dbReference type="EMBL" id="DAD94097.1"/>
    </source>
</evidence>
<proteinExistence type="predicted"/>
<sequence length="92" mass="10864">MLKIRDDVDLKELEKFGLKKQPKPYAGYYICIARGIKILMVCPNEGNREIIIDKWYDNDPRAHKKANCKYRSNKQVYDVLYDLIKADLVVKE</sequence>
<reference evidence="1" key="1">
    <citation type="journal article" date="2021" name="Proc. Natl. Acad. Sci. U.S.A.">
        <title>A Catalog of Tens of Thousands of Viruses from Human Metagenomes Reveals Hidden Associations with Chronic Diseases.</title>
        <authorList>
            <person name="Tisza M.J."/>
            <person name="Buck C.B."/>
        </authorList>
    </citation>
    <scope>NUCLEOTIDE SEQUENCE</scope>
    <source>
        <strain evidence="1">CtUF252</strain>
    </source>
</reference>
<dbReference type="EMBL" id="BK015173">
    <property type="protein sequence ID" value="DAD94097.1"/>
    <property type="molecule type" value="Genomic_DNA"/>
</dbReference>
<accession>A0A8S5NHE8</accession>
<protein>
    <submittedName>
        <fullName evidence="1">Uncharacterized protein</fullName>
    </submittedName>
</protein>
<name>A0A8S5NHE8_9CAUD</name>
<organism evidence="1">
    <name type="scientific">Siphoviridae sp. ctUF252</name>
    <dbReference type="NCBI Taxonomy" id="2826350"/>
    <lineage>
        <taxon>Viruses</taxon>
        <taxon>Duplodnaviria</taxon>
        <taxon>Heunggongvirae</taxon>
        <taxon>Uroviricota</taxon>
        <taxon>Caudoviricetes</taxon>
    </lineage>
</organism>